<keyword evidence="5 7" id="KW-0408">Iron</keyword>
<keyword evidence="9" id="KW-0472">Membrane</keyword>
<dbReference type="Proteomes" id="UP000799770">
    <property type="component" value="Unassembled WGS sequence"/>
</dbReference>
<dbReference type="InterPro" id="IPR001128">
    <property type="entry name" value="Cyt_P450"/>
</dbReference>
<protein>
    <submittedName>
        <fullName evidence="10">Cytochrome P450 family protein</fullName>
    </submittedName>
</protein>
<dbReference type="PRINTS" id="PR00463">
    <property type="entry name" value="EP450I"/>
</dbReference>
<dbReference type="OrthoDB" id="3945418at2759"/>
<evidence type="ECO:0000256" key="2">
    <source>
        <dbReference type="ARBA" id="ARBA00010617"/>
    </source>
</evidence>
<dbReference type="InterPro" id="IPR002401">
    <property type="entry name" value="Cyt_P450_E_grp-I"/>
</dbReference>
<name>A0A6A5YF00_9PLEO</name>
<dbReference type="SUPFAM" id="SSF48264">
    <property type="entry name" value="Cytochrome P450"/>
    <property type="match status" value="1"/>
</dbReference>
<dbReference type="PROSITE" id="PS00086">
    <property type="entry name" value="CYTOCHROME_P450"/>
    <property type="match status" value="1"/>
</dbReference>
<comment type="cofactor">
    <cofactor evidence="1 7">
        <name>heme</name>
        <dbReference type="ChEBI" id="CHEBI:30413"/>
    </cofactor>
</comment>
<gene>
    <name evidence="10" type="ORF">BDV96DRAFT_626112</name>
</gene>
<sequence>MATWTYIIESPRLASLAAILYVLALHRFTVVIYRLYFSPIANFPGPKLAAVTSLYEFYFNFVKNGKYVFEVERLHKRYGPIVRVNPHELSVSDADFYDKLYVSGSVRSTENYNHFVEGIDFQGSHFLTTPHDLHRARRKPLEPYFSRLGIMQFESNIIELVENFLKRFNKLEGSGTVIRLDHAMLCFTGDVISRVCCDDPTYLLDDENFSANWYESLHTIIKSMPLLEGFPWIIRLVRYIPESILLWADPRSQLFNDWRTMAENHILKAKNERGSGKERPSVSNGKRSTLLRHLVNSDLPESELSVPRLVNEAQVLLGAGTVGTARVLDLTCYYILANPDIRAKMGKELAEVMDNYPKTKPSWTQLERLPFFQAVIKEGLRMSFGVMRRLPRVSPTQAINYREWIIPAGVPVGMSSYMQHTDPLVFPCPLEFRPERWLPGNVTPLMNRNFVPFSKGSRNCLGINLAYAEMNHILAALFCGDGLKFALFETDVSDVTLAHDFVVPLPRVDSKGIRVKFE</sequence>
<dbReference type="Pfam" id="PF00067">
    <property type="entry name" value="p450"/>
    <property type="match status" value="1"/>
</dbReference>
<reference evidence="10" key="1">
    <citation type="journal article" date="2020" name="Stud. Mycol.">
        <title>101 Dothideomycetes genomes: a test case for predicting lifestyles and emergence of pathogens.</title>
        <authorList>
            <person name="Haridas S."/>
            <person name="Albert R."/>
            <person name="Binder M."/>
            <person name="Bloem J."/>
            <person name="Labutti K."/>
            <person name="Salamov A."/>
            <person name="Andreopoulos B."/>
            <person name="Baker S."/>
            <person name="Barry K."/>
            <person name="Bills G."/>
            <person name="Bluhm B."/>
            <person name="Cannon C."/>
            <person name="Castanera R."/>
            <person name="Culley D."/>
            <person name="Daum C."/>
            <person name="Ezra D."/>
            <person name="Gonzalez J."/>
            <person name="Henrissat B."/>
            <person name="Kuo A."/>
            <person name="Liang C."/>
            <person name="Lipzen A."/>
            <person name="Lutzoni F."/>
            <person name="Magnuson J."/>
            <person name="Mondo S."/>
            <person name="Nolan M."/>
            <person name="Ohm R."/>
            <person name="Pangilinan J."/>
            <person name="Park H.-J."/>
            <person name="Ramirez L."/>
            <person name="Alfaro M."/>
            <person name="Sun H."/>
            <person name="Tritt A."/>
            <person name="Yoshinaga Y."/>
            <person name="Zwiers L.-H."/>
            <person name="Turgeon B."/>
            <person name="Goodwin S."/>
            <person name="Spatafora J."/>
            <person name="Crous P."/>
            <person name="Grigoriev I."/>
        </authorList>
    </citation>
    <scope>NUCLEOTIDE SEQUENCE</scope>
    <source>
        <strain evidence="10">CBS 627.86</strain>
    </source>
</reference>
<evidence type="ECO:0000256" key="5">
    <source>
        <dbReference type="ARBA" id="ARBA00023004"/>
    </source>
</evidence>
<dbReference type="PANTHER" id="PTHR24305">
    <property type="entry name" value="CYTOCHROME P450"/>
    <property type="match status" value="1"/>
</dbReference>
<evidence type="ECO:0000313" key="11">
    <source>
        <dbReference type="Proteomes" id="UP000799770"/>
    </source>
</evidence>
<feature type="transmembrane region" description="Helical" evidence="9">
    <location>
        <begin position="12"/>
        <end position="36"/>
    </location>
</feature>
<dbReference type="AlphaFoldDB" id="A0A6A5YF00"/>
<keyword evidence="7 8" id="KW-0349">Heme</keyword>
<keyword evidence="6 8" id="KW-0503">Monooxygenase</keyword>
<organism evidence="10 11">
    <name type="scientific">Lophiotrema nucula</name>
    <dbReference type="NCBI Taxonomy" id="690887"/>
    <lineage>
        <taxon>Eukaryota</taxon>
        <taxon>Fungi</taxon>
        <taxon>Dikarya</taxon>
        <taxon>Ascomycota</taxon>
        <taxon>Pezizomycotina</taxon>
        <taxon>Dothideomycetes</taxon>
        <taxon>Pleosporomycetidae</taxon>
        <taxon>Pleosporales</taxon>
        <taxon>Lophiotremataceae</taxon>
        <taxon>Lophiotrema</taxon>
    </lineage>
</organism>
<evidence type="ECO:0000313" key="10">
    <source>
        <dbReference type="EMBL" id="KAF2105872.1"/>
    </source>
</evidence>
<keyword evidence="11" id="KW-1185">Reference proteome</keyword>
<proteinExistence type="inferred from homology"/>
<dbReference type="EMBL" id="ML977370">
    <property type="protein sequence ID" value="KAF2105872.1"/>
    <property type="molecule type" value="Genomic_DNA"/>
</dbReference>
<keyword evidence="9" id="KW-0812">Transmembrane</keyword>
<dbReference type="CDD" id="cd11062">
    <property type="entry name" value="CYP58-like"/>
    <property type="match status" value="1"/>
</dbReference>
<evidence type="ECO:0000256" key="7">
    <source>
        <dbReference type="PIRSR" id="PIRSR602401-1"/>
    </source>
</evidence>
<evidence type="ECO:0000256" key="3">
    <source>
        <dbReference type="ARBA" id="ARBA00022723"/>
    </source>
</evidence>
<feature type="binding site" description="axial binding residue" evidence="7">
    <location>
        <position position="460"/>
    </location>
    <ligand>
        <name>heme</name>
        <dbReference type="ChEBI" id="CHEBI:30413"/>
    </ligand>
    <ligandPart>
        <name>Fe</name>
        <dbReference type="ChEBI" id="CHEBI:18248"/>
    </ligandPart>
</feature>
<dbReference type="GO" id="GO:0005506">
    <property type="term" value="F:iron ion binding"/>
    <property type="evidence" value="ECO:0007669"/>
    <property type="project" value="InterPro"/>
</dbReference>
<keyword evidence="9" id="KW-1133">Transmembrane helix</keyword>
<dbReference type="PANTHER" id="PTHR24305:SF157">
    <property type="entry name" value="N-ACETYLTRYPTOPHAN 6-HYDROXYLASE IVOC-RELATED"/>
    <property type="match status" value="1"/>
</dbReference>
<dbReference type="Gene3D" id="1.10.630.10">
    <property type="entry name" value="Cytochrome P450"/>
    <property type="match status" value="1"/>
</dbReference>
<dbReference type="InterPro" id="IPR017972">
    <property type="entry name" value="Cyt_P450_CS"/>
</dbReference>
<dbReference type="InterPro" id="IPR050121">
    <property type="entry name" value="Cytochrome_P450_monoxygenase"/>
</dbReference>
<evidence type="ECO:0000256" key="1">
    <source>
        <dbReference type="ARBA" id="ARBA00001971"/>
    </source>
</evidence>
<accession>A0A6A5YF00</accession>
<evidence type="ECO:0000256" key="4">
    <source>
        <dbReference type="ARBA" id="ARBA00023002"/>
    </source>
</evidence>
<dbReference type="GO" id="GO:0020037">
    <property type="term" value="F:heme binding"/>
    <property type="evidence" value="ECO:0007669"/>
    <property type="project" value="InterPro"/>
</dbReference>
<evidence type="ECO:0000256" key="6">
    <source>
        <dbReference type="ARBA" id="ARBA00023033"/>
    </source>
</evidence>
<keyword evidence="4 8" id="KW-0560">Oxidoreductase</keyword>
<evidence type="ECO:0000256" key="9">
    <source>
        <dbReference type="SAM" id="Phobius"/>
    </source>
</evidence>
<keyword evidence="3 7" id="KW-0479">Metal-binding</keyword>
<dbReference type="GO" id="GO:0016705">
    <property type="term" value="F:oxidoreductase activity, acting on paired donors, with incorporation or reduction of molecular oxygen"/>
    <property type="evidence" value="ECO:0007669"/>
    <property type="project" value="InterPro"/>
</dbReference>
<dbReference type="InterPro" id="IPR036396">
    <property type="entry name" value="Cyt_P450_sf"/>
</dbReference>
<dbReference type="GO" id="GO:0004497">
    <property type="term" value="F:monooxygenase activity"/>
    <property type="evidence" value="ECO:0007669"/>
    <property type="project" value="UniProtKB-KW"/>
</dbReference>
<evidence type="ECO:0000256" key="8">
    <source>
        <dbReference type="RuleBase" id="RU000461"/>
    </source>
</evidence>
<comment type="similarity">
    <text evidence="2 8">Belongs to the cytochrome P450 family.</text>
</comment>